<dbReference type="AlphaFoldDB" id="A0AAP9GFA2"/>
<organism evidence="3 5">
    <name type="scientific">Vibrio owensii</name>
    <dbReference type="NCBI Taxonomy" id="696485"/>
    <lineage>
        <taxon>Bacteria</taxon>
        <taxon>Pseudomonadati</taxon>
        <taxon>Pseudomonadota</taxon>
        <taxon>Gammaproteobacteria</taxon>
        <taxon>Vibrionales</taxon>
        <taxon>Vibrionaceae</taxon>
        <taxon>Vibrio</taxon>
    </lineage>
</organism>
<gene>
    <name evidence="3" type="ORF">APZ19_19105</name>
    <name evidence="2" type="ORF">D0812_22090</name>
</gene>
<proteinExistence type="predicted"/>
<feature type="region of interest" description="Disordered" evidence="1">
    <location>
        <begin position="15"/>
        <end position="34"/>
    </location>
</feature>
<dbReference type="EMBL" id="CP033138">
    <property type="protein sequence ID" value="AYO17082.1"/>
    <property type="molecule type" value="Genomic_DNA"/>
</dbReference>
<keyword evidence="4" id="KW-1185">Reference proteome</keyword>
<sequence length="136" mass="15444">MTTAVSPNDILKALSKRPKNHQQKRSANPRKAKDALHARVAKQLIGLPKPEAEVMFHPERKWRLDYAWPSKKVALEVHGATHSGGRHTRGTGYAADREKMNEAQLLGWIVIEVTTDNIGLLRDWIERAFLVSARKY</sequence>
<evidence type="ECO:0000256" key="1">
    <source>
        <dbReference type="SAM" id="MobiDB-lite"/>
    </source>
</evidence>
<evidence type="ECO:0008006" key="6">
    <source>
        <dbReference type="Google" id="ProtNLM"/>
    </source>
</evidence>
<accession>A0AAP9GFA2</accession>
<evidence type="ECO:0000313" key="4">
    <source>
        <dbReference type="Proteomes" id="UP000272136"/>
    </source>
</evidence>
<dbReference type="RefSeq" id="WP_054823363.1">
    <property type="nucleotide sequence ID" value="NZ_CP033138.1"/>
</dbReference>
<feature type="compositionally biased region" description="Basic residues" evidence="1">
    <location>
        <begin position="15"/>
        <end position="30"/>
    </location>
</feature>
<dbReference type="EMBL" id="CP045860">
    <property type="protein sequence ID" value="QGH49228.1"/>
    <property type="molecule type" value="Genomic_DNA"/>
</dbReference>
<protein>
    <recommendedName>
        <fullName evidence="6">DUF559 domain-containing protein</fullName>
    </recommendedName>
</protein>
<name>A0AAP9GFA2_9VIBR</name>
<dbReference type="Proteomes" id="UP000390336">
    <property type="component" value="Chromosome 2"/>
</dbReference>
<dbReference type="Proteomes" id="UP000272136">
    <property type="component" value="Chromosome 2"/>
</dbReference>
<evidence type="ECO:0000313" key="3">
    <source>
        <dbReference type="EMBL" id="QGH49228.1"/>
    </source>
</evidence>
<evidence type="ECO:0000313" key="5">
    <source>
        <dbReference type="Proteomes" id="UP000390336"/>
    </source>
</evidence>
<reference evidence="3" key="3">
    <citation type="submission" date="2019-11" db="EMBL/GenBank/DDBJ databases">
        <title>Complete genome sequence of Vibrio owensii SH-14 isolated from shrimp with acute hepatopancreatic necrosis diease.</title>
        <authorList>
            <person name="Liang X."/>
            <person name="Wang Y."/>
        </authorList>
    </citation>
    <scope>NUCLEOTIDE SEQUENCE</scope>
    <source>
        <strain evidence="3">SH14</strain>
    </source>
</reference>
<reference evidence="3 5" key="1">
    <citation type="journal article" date="2015" name="Genome Announc.">
        <title>Draft Genome Sequence of Vibrio owensii Strain SH-14, Which Causes Shrimp Acute Hepatopancreatic Necrosis Disease.</title>
        <authorList>
            <person name="Liu L."/>
            <person name="Xiao J."/>
            <person name="Xia X."/>
            <person name="Pan Y."/>
            <person name="Yan S."/>
            <person name="Wang Y."/>
        </authorList>
    </citation>
    <scope>NUCLEOTIDE SEQUENCE [LARGE SCALE GENOMIC DNA]</scope>
    <source>
        <strain evidence="3 5">SH14</strain>
    </source>
</reference>
<reference evidence="2 4" key="2">
    <citation type="submission" date="2018-10" db="EMBL/GenBank/DDBJ databases">
        <title>Whole Genome of Vibrio owensii strain 170502, isolated from Acute Hepatopancreatic Necrosis Disease (AHPND) shrimp.</title>
        <authorList>
            <person name="Yan M."/>
            <person name="Wang X."/>
            <person name="Wang Y."/>
        </authorList>
    </citation>
    <scope>NUCLEOTIDE SEQUENCE [LARGE SCALE GENOMIC DNA]</scope>
    <source>
        <strain evidence="2 4">1700302</strain>
    </source>
</reference>
<evidence type="ECO:0000313" key="2">
    <source>
        <dbReference type="EMBL" id="AYO17082.1"/>
    </source>
</evidence>